<dbReference type="InterPro" id="IPR011871">
    <property type="entry name" value="Fib_succ_major"/>
</dbReference>
<evidence type="ECO:0000313" key="2">
    <source>
        <dbReference type="EMBL" id="TGV04196.1"/>
    </source>
</evidence>
<accession>A0A4S1E0T7</accession>
<dbReference type="Gene3D" id="2.60.40.10">
    <property type="entry name" value="Immunoglobulins"/>
    <property type="match status" value="4"/>
</dbReference>
<evidence type="ECO:0000313" key="3">
    <source>
        <dbReference type="Proteomes" id="UP000307602"/>
    </source>
</evidence>
<dbReference type="AlphaFoldDB" id="A0A4S1E0T7"/>
<proteinExistence type="predicted"/>
<keyword evidence="3" id="KW-1185">Reference proteome</keyword>
<feature type="domain" description="Fibronectin type-III" evidence="1">
    <location>
        <begin position="228"/>
        <end position="324"/>
    </location>
</feature>
<dbReference type="SUPFAM" id="SSF49265">
    <property type="entry name" value="Fibronectin type III"/>
    <property type="match status" value="2"/>
</dbReference>
<dbReference type="Proteomes" id="UP000307602">
    <property type="component" value="Unassembled WGS sequence"/>
</dbReference>
<dbReference type="InterPro" id="IPR003961">
    <property type="entry name" value="FN3_dom"/>
</dbReference>
<gene>
    <name evidence="2" type="ORF">EM932_03395</name>
</gene>
<comment type="caution">
    <text evidence="2">The sequence shown here is derived from an EMBL/GenBank/DDBJ whole genome shotgun (WGS) entry which is preliminary data.</text>
</comment>
<dbReference type="InterPro" id="IPR036116">
    <property type="entry name" value="FN3_sf"/>
</dbReference>
<evidence type="ECO:0000259" key="1">
    <source>
        <dbReference type="PROSITE" id="PS50853"/>
    </source>
</evidence>
<dbReference type="OrthoDB" id="9805760at2"/>
<reference evidence="2 3" key="1">
    <citation type="submission" date="2019-04" db="EMBL/GenBank/DDBJ databases">
        <authorList>
            <person name="Liu A."/>
        </authorList>
    </citation>
    <scope>NUCLEOTIDE SEQUENCE [LARGE SCALE GENOMIC DNA]</scope>
    <source>
        <strain evidence="2 3">RZ03</strain>
    </source>
</reference>
<dbReference type="PROSITE" id="PS50853">
    <property type="entry name" value="FN3"/>
    <property type="match status" value="1"/>
</dbReference>
<dbReference type="InterPro" id="IPR013783">
    <property type="entry name" value="Ig-like_fold"/>
</dbReference>
<sequence length="620" mass="68987">MKYINKILLLIVVMVFIPLISCEDDDVFVEKKPSITLLSPTDKTDGVDIAPSFEWQASDPDGRPLKYDFYLGLDSTKLFVQAENLKETSYNLIDYKLRKDVVYYWKVVVKNGLHEQESEFWRFMSIPAPDTPILASPQADVFIRDVLTFEWEPISAGEGETISYNVFLGKTNPPTEIVGTVDDGSTSFTVDASTLEIGEVYYWKVDATDLINSSSSDIRSFKKLSPGAPDEPIIVSPVNKSGVAPGAILDWSDVTDPEGDAVSYDVYIDKQNTPTTLVATVTTSEYTPSTLDINSAYYWYVVAKDAAGNSTPSRISGFTAISNSPGFPGIHEFAVQDVLSLDELLVWDAATGATSYDVYIDTVNPPVNKVASDITETEYLVKNSEIPSDITDVKTYYALVVAKDGSGGESNSFPVAFTPQMTGTITDTRAQEVNNYNWVRIGTQIWLSQNLRTKKLTNGDDLTLLTIDNPGLPTDKYYDEHAENLDGFTPNWLEVHGRVYCRALVSNPLIAPAGWHVMNVTDINTLKNYKDTTPGDLMGKWHAEGLDTYGLDLITAGFRYPSTSDYENGFRTGLEKGRVTLMVDDGKEGCWELNNTYNKTFRYFNYTTKMSFGIRLVKNE</sequence>
<dbReference type="RefSeq" id="WP_135875497.1">
    <property type="nucleotide sequence ID" value="NZ_SRSO01000003.1"/>
</dbReference>
<protein>
    <recommendedName>
        <fullName evidence="1">Fibronectin type-III domain-containing protein</fullName>
    </recommendedName>
</protein>
<dbReference type="EMBL" id="SRSO01000003">
    <property type="protein sequence ID" value="TGV04196.1"/>
    <property type="molecule type" value="Genomic_DNA"/>
</dbReference>
<dbReference type="Pfam" id="PF09603">
    <property type="entry name" value="Fib_succ_major"/>
    <property type="match status" value="1"/>
</dbReference>
<name>A0A4S1E0T7_9FLAO</name>
<organism evidence="2 3">
    <name type="scientific">Flavivirga rizhaonensis</name>
    <dbReference type="NCBI Taxonomy" id="2559571"/>
    <lineage>
        <taxon>Bacteria</taxon>
        <taxon>Pseudomonadati</taxon>
        <taxon>Bacteroidota</taxon>
        <taxon>Flavobacteriia</taxon>
        <taxon>Flavobacteriales</taxon>
        <taxon>Flavobacteriaceae</taxon>
        <taxon>Flavivirga</taxon>
    </lineage>
</organism>